<dbReference type="AlphaFoldDB" id="A0AAW2S3M5"/>
<comment type="subcellular location">
    <subcellularLocation>
        <location evidence="1">Cytoplasmic vesicle</location>
        <location evidence="1">Clathrin-coated vesicle</location>
    </subcellularLocation>
    <subcellularLocation>
        <location evidence="2">Golgi apparatus</location>
    </subcellularLocation>
    <subcellularLocation>
        <location evidence="3">Membrane</location>
        <location evidence="3">Clathrin-coated pit</location>
    </subcellularLocation>
</comment>
<protein>
    <submittedName>
        <fullName evidence="10">Clathrin assembly protein</fullName>
    </submittedName>
</protein>
<dbReference type="InterPro" id="IPR048050">
    <property type="entry name" value="ANTH_N_plant"/>
</dbReference>
<evidence type="ECO:0000259" key="9">
    <source>
        <dbReference type="PROSITE" id="PS50942"/>
    </source>
</evidence>
<dbReference type="GO" id="GO:0005905">
    <property type="term" value="C:clathrin-coated pit"/>
    <property type="evidence" value="ECO:0007669"/>
    <property type="project" value="UniProtKB-SubCell"/>
</dbReference>
<evidence type="ECO:0000256" key="2">
    <source>
        <dbReference type="ARBA" id="ARBA00004555"/>
    </source>
</evidence>
<evidence type="ECO:0000256" key="6">
    <source>
        <dbReference type="ARBA" id="ARBA00023136"/>
    </source>
</evidence>
<comment type="caution">
    <text evidence="10">The sequence shown here is derived from an EMBL/GenBank/DDBJ whole genome shotgun (WGS) entry which is preliminary data.</text>
</comment>
<dbReference type="SUPFAM" id="SSF89009">
    <property type="entry name" value="GAT-like domain"/>
    <property type="match status" value="1"/>
</dbReference>
<evidence type="ECO:0000256" key="8">
    <source>
        <dbReference type="ARBA" id="ARBA00023329"/>
    </source>
</evidence>
<dbReference type="PROSITE" id="PS50942">
    <property type="entry name" value="ENTH"/>
    <property type="match status" value="1"/>
</dbReference>
<dbReference type="GO" id="GO:0048268">
    <property type="term" value="P:clathrin coat assembly"/>
    <property type="evidence" value="ECO:0007669"/>
    <property type="project" value="InterPro"/>
</dbReference>
<dbReference type="FunFam" id="1.20.58.150:FF:000005">
    <property type="entry name" value="putative clathrin assembly protein At2g25430"/>
    <property type="match status" value="1"/>
</dbReference>
<dbReference type="Gene3D" id="1.25.40.90">
    <property type="match status" value="1"/>
</dbReference>
<dbReference type="InterPro" id="IPR014712">
    <property type="entry name" value="ANTH_dom_sf"/>
</dbReference>
<dbReference type="PANTHER" id="PTHR22951">
    <property type="entry name" value="CLATHRIN ASSEMBLY PROTEIN"/>
    <property type="match status" value="1"/>
</dbReference>
<dbReference type="GO" id="GO:0005545">
    <property type="term" value="F:1-phosphatidylinositol binding"/>
    <property type="evidence" value="ECO:0007669"/>
    <property type="project" value="InterPro"/>
</dbReference>
<dbReference type="GO" id="GO:0006900">
    <property type="term" value="P:vesicle budding from membrane"/>
    <property type="evidence" value="ECO:0007669"/>
    <property type="project" value="TreeGrafter"/>
</dbReference>
<dbReference type="GO" id="GO:0005794">
    <property type="term" value="C:Golgi apparatus"/>
    <property type="evidence" value="ECO:0007669"/>
    <property type="project" value="UniProtKB-SubCell"/>
</dbReference>
<dbReference type="EMBL" id="JACGWJ010000011">
    <property type="protein sequence ID" value="KAL0387160.1"/>
    <property type="molecule type" value="Genomic_DNA"/>
</dbReference>
<evidence type="ECO:0000313" key="10">
    <source>
        <dbReference type="EMBL" id="KAL0387160.1"/>
    </source>
</evidence>
<keyword evidence="6" id="KW-0472">Membrane</keyword>
<keyword evidence="7" id="KW-0168">Coated pit</keyword>
<keyword evidence="5" id="KW-0333">Golgi apparatus</keyword>
<reference evidence="10" key="2">
    <citation type="journal article" date="2024" name="Plant">
        <title>Genomic evolution and insights into agronomic trait innovations of Sesamum species.</title>
        <authorList>
            <person name="Miao H."/>
            <person name="Wang L."/>
            <person name="Qu L."/>
            <person name="Liu H."/>
            <person name="Sun Y."/>
            <person name="Le M."/>
            <person name="Wang Q."/>
            <person name="Wei S."/>
            <person name="Zheng Y."/>
            <person name="Lin W."/>
            <person name="Duan Y."/>
            <person name="Cao H."/>
            <person name="Xiong S."/>
            <person name="Wang X."/>
            <person name="Wei L."/>
            <person name="Li C."/>
            <person name="Ma Q."/>
            <person name="Ju M."/>
            <person name="Zhao R."/>
            <person name="Li G."/>
            <person name="Mu C."/>
            <person name="Tian Q."/>
            <person name="Mei H."/>
            <person name="Zhang T."/>
            <person name="Gao T."/>
            <person name="Zhang H."/>
        </authorList>
    </citation>
    <scope>NUCLEOTIDE SEQUENCE</scope>
    <source>
        <strain evidence="10">G02</strain>
    </source>
</reference>
<dbReference type="SUPFAM" id="SSF48464">
    <property type="entry name" value="ENTH/VHS domain"/>
    <property type="match status" value="1"/>
</dbReference>
<dbReference type="InterPro" id="IPR008942">
    <property type="entry name" value="ENTH_VHS"/>
</dbReference>
<dbReference type="InterPro" id="IPR045192">
    <property type="entry name" value="AP180-like"/>
</dbReference>
<evidence type="ECO:0000256" key="1">
    <source>
        <dbReference type="ARBA" id="ARBA00004132"/>
    </source>
</evidence>
<evidence type="ECO:0000256" key="5">
    <source>
        <dbReference type="ARBA" id="ARBA00023034"/>
    </source>
</evidence>
<sequence>MATSKIRKAIGVVKDHTSIGLAKVGGGTSVSDLEVAIVKATRHDENPPEERYIHEILCLTMYSRAMVSACVSGIAKRLNRTRNWVVALKALMLVHRLLTDGDHAYEREIFSAKRHGARFLNMSHFQDSSGKLDAWDYSAFVRNYALYLDEKLEFRMEGRSQNGDSAYNEEEDEEVVTSNDALVRATPVCEMKNESIFSKVDHLTQLLERVLLCKPTGAAKHNRIVAVALYPIVKESFQLCCDITEVIGNLVERFMKLDIPSMVRVHAVFCRISKQYDELDAFYDWCTTARIVPPSEYPKFEKIPQQKLDMMDDFVHQKSAMLKSRKAIKGRTKTKRIEETKAAEAEHVKHVIKEVSLTAQSAEARENNEKKTDEINEAKEVKKTQEIGDLLNLDEDAPSIEEQERAFALALFDAGPATTAPASTLTPWEALKISSGDWETALVQSASHLSNQTASLPRGFDTLMLDSMYQQGAMAPTVASSGPMATGSSSSVAQRSAGRTAMLALPAPLAANAGPNGPSSRTDPFAASLALLPPGYVQMSEMEKKQRLLVEEQLFWQQYAKGGMSGQVGLANVQQQNPHQCIGRMDLLL</sequence>
<feature type="domain" description="ENTH" evidence="9">
    <location>
        <begin position="25"/>
        <end position="162"/>
    </location>
</feature>
<evidence type="ECO:0000256" key="3">
    <source>
        <dbReference type="ARBA" id="ARBA00004600"/>
    </source>
</evidence>
<dbReference type="GO" id="GO:0000149">
    <property type="term" value="F:SNARE binding"/>
    <property type="evidence" value="ECO:0007669"/>
    <property type="project" value="TreeGrafter"/>
</dbReference>
<reference evidence="10" key="1">
    <citation type="submission" date="2020-06" db="EMBL/GenBank/DDBJ databases">
        <authorList>
            <person name="Li T."/>
            <person name="Hu X."/>
            <person name="Zhang T."/>
            <person name="Song X."/>
            <person name="Zhang H."/>
            <person name="Dai N."/>
            <person name="Sheng W."/>
            <person name="Hou X."/>
            <person name="Wei L."/>
        </authorList>
    </citation>
    <scope>NUCLEOTIDE SEQUENCE</scope>
    <source>
        <strain evidence="10">G02</strain>
        <tissue evidence="10">Leaf</tissue>
    </source>
</reference>
<dbReference type="InterPro" id="IPR011417">
    <property type="entry name" value="ANTH_dom"/>
</dbReference>
<dbReference type="SMART" id="SM00273">
    <property type="entry name" value="ENTH"/>
    <property type="match status" value="1"/>
</dbReference>
<keyword evidence="8" id="KW-0968">Cytoplasmic vesicle</keyword>
<dbReference type="GO" id="GO:0032050">
    <property type="term" value="F:clathrin heavy chain binding"/>
    <property type="evidence" value="ECO:0007669"/>
    <property type="project" value="TreeGrafter"/>
</dbReference>
<dbReference type="Pfam" id="PF07651">
    <property type="entry name" value="ANTH"/>
    <property type="match status" value="1"/>
</dbReference>
<keyword evidence="4" id="KW-0254">Endocytosis</keyword>
<dbReference type="CDD" id="cd16987">
    <property type="entry name" value="ANTH_N_AP180_plant"/>
    <property type="match status" value="1"/>
</dbReference>
<organism evidence="10">
    <name type="scientific">Sesamum radiatum</name>
    <name type="common">Black benniseed</name>
    <dbReference type="NCBI Taxonomy" id="300843"/>
    <lineage>
        <taxon>Eukaryota</taxon>
        <taxon>Viridiplantae</taxon>
        <taxon>Streptophyta</taxon>
        <taxon>Embryophyta</taxon>
        <taxon>Tracheophyta</taxon>
        <taxon>Spermatophyta</taxon>
        <taxon>Magnoliopsida</taxon>
        <taxon>eudicotyledons</taxon>
        <taxon>Gunneridae</taxon>
        <taxon>Pentapetalae</taxon>
        <taxon>asterids</taxon>
        <taxon>lamiids</taxon>
        <taxon>Lamiales</taxon>
        <taxon>Pedaliaceae</taxon>
        <taxon>Sesamum</taxon>
    </lineage>
</organism>
<dbReference type="GO" id="GO:0005546">
    <property type="term" value="F:phosphatidylinositol-4,5-bisphosphate binding"/>
    <property type="evidence" value="ECO:0007669"/>
    <property type="project" value="TreeGrafter"/>
</dbReference>
<dbReference type="FunFam" id="1.25.40.90:FF:000019">
    <property type="entry name" value="Clathrin coat assembly protein"/>
    <property type="match status" value="1"/>
</dbReference>
<proteinExistence type="predicted"/>
<dbReference type="PANTHER" id="PTHR22951:SF12">
    <property type="entry name" value="OS05G0426100 PROTEIN"/>
    <property type="match status" value="1"/>
</dbReference>
<dbReference type="Gene3D" id="1.20.58.150">
    <property type="entry name" value="ANTH domain"/>
    <property type="match status" value="1"/>
</dbReference>
<name>A0AAW2S3M5_SESRA</name>
<accession>A0AAW2S3M5</accession>
<dbReference type="GO" id="GO:0072583">
    <property type="term" value="P:clathrin-dependent endocytosis"/>
    <property type="evidence" value="ECO:0007669"/>
    <property type="project" value="InterPro"/>
</dbReference>
<dbReference type="InterPro" id="IPR013809">
    <property type="entry name" value="ENTH"/>
</dbReference>
<evidence type="ECO:0000256" key="4">
    <source>
        <dbReference type="ARBA" id="ARBA00022583"/>
    </source>
</evidence>
<gene>
    <name evidence="10" type="ORF">Sradi_2597800</name>
</gene>
<dbReference type="GO" id="GO:0030136">
    <property type="term" value="C:clathrin-coated vesicle"/>
    <property type="evidence" value="ECO:0007669"/>
    <property type="project" value="UniProtKB-SubCell"/>
</dbReference>
<evidence type="ECO:0000256" key="7">
    <source>
        <dbReference type="ARBA" id="ARBA00023176"/>
    </source>
</evidence>